<keyword evidence="2" id="KW-0732">Signal</keyword>
<dbReference type="AlphaFoldDB" id="A0A6N8TEE2"/>
<name>A0A6N8TEE2_SHIZO</name>
<evidence type="ECO:0000313" key="4">
    <source>
        <dbReference type="Proteomes" id="UP000440304"/>
    </source>
</evidence>
<sequence length="120" mass="12126">MRKITLISLALVTVLGAAATPSFAQVATHSASVGGGSSTGGGGSSTGGGRTSHGGNNGGGGHHEGRGDYANVPPVKHKKPVVIAGKGGAYCSTNFRVLYDANGRRTKVRHCDERNLVEIN</sequence>
<feature type="chain" id="PRO_5026941796" evidence="2">
    <location>
        <begin position="25"/>
        <end position="120"/>
    </location>
</feature>
<feature type="compositionally biased region" description="Gly residues" evidence="1">
    <location>
        <begin position="33"/>
        <end position="60"/>
    </location>
</feature>
<dbReference type="RefSeq" id="WP_160785946.1">
    <property type="nucleotide sequence ID" value="NZ_CP086610.1"/>
</dbReference>
<evidence type="ECO:0000313" key="3">
    <source>
        <dbReference type="EMBL" id="MXO00546.1"/>
    </source>
</evidence>
<feature type="signal peptide" evidence="2">
    <location>
        <begin position="1"/>
        <end position="24"/>
    </location>
</feature>
<evidence type="ECO:0000256" key="1">
    <source>
        <dbReference type="SAM" id="MobiDB-lite"/>
    </source>
</evidence>
<evidence type="ECO:0000256" key="2">
    <source>
        <dbReference type="SAM" id="SignalP"/>
    </source>
</evidence>
<organism evidence="3 4">
    <name type="scientific">Shinella zoogloeoides</name>
    <name type="common">Crabtreella saccharophila</name>
    <dbReference type="NCBI Taxonomy" id="352475"/>
    <lineage>
        <taxon>Bacteria</taxon>
        <taxon>Pseudomonadati</taxon>
        <taxon>Pseudomonadota</taxon>
        <taxon>Alphaproteobacteria</taxon>
        <taxon>Hyphomicrobiales</taxon>
        <taxon>Rhizobiaceae</taxon>
        <taxon>Shinella</taxon>
    </lineage>
</organism>
<dbReference type="Proteomes" id="UP000440304">
    <property type="component" value="Unassembled WGS sequence"/>
</dbReference>
<protein>
    <submittedName>
        <fullName evidence="3">Uncharacterized protein</fullName>
    </submittedName>
</protein>
<comment type="caution">
    <text evidence="3">The sequence shown here is derived from an EMBL/GenBank/DDBJ whole genome shotgun (WGS) entry which is preliminary data.</text>
</comment>
<accession>A0A6N8TEE2</accession>
<gene>
    <name evidence="3" type="ORF">GR156_09555</name>
</gene>
<proteinExistence type="predicted"/>
<feature type="region of interest" description="Disordered" evidence="1">
    <location>
        <begin position="27"/>
        <end position="74"/>
    </location>
</feature>
<reference evidence="3 4" key="1">
    <citation type="submission" date="2019-12" db="EMBL/GenBank/DDBJ databases">
        <title>Shinella granuli gen. nov., sp. nov., and proposal of the reclassification of Zoogloea ramigera ATCC 19623 as Shinella zoogloeoides sp. nov.</title>
        <authorList>
            <person name="Gao J."/>
        </authorList>
    </citation>
    <scope>NUCLEOTIDE SEQUENCE [LARGE SCALE GENOMIC DNA]</scope>
    <source>
        <strain evidence="3 4">DSM 287</strain>
    </source>
</reference>
<dbReference type="OrthoDB" id="9980892at2"/>
<dbReference type="EMBL" id="WUML01000006">
    <property type="protein sequence ID" value="MXO00546.1"/>
    <property type="molecule type" value="Genomic_DNA"/>
</dbReference>